<protein>
    <submittedName>
        <fullName evidence="2">Uncharacterized protein</fullName>
    </submittedName>
</protein>
<keyword evidence="1" id="KW-0472">Membrane</keyword>
<keyword evidence="1" id="KW-0812">Transmembrane</keyword>
<accession>A0A2B5J5C0</accession>
<evidence type="ECO:0000313" key="3">
    <source>
        <dbReference type="Proteomes" id="UP000223311"/>
    </source>
</evidence>
<keyword evidence="1" id="KW-1133">Transmembrane helix</keyword>
<name>A0A2B5J5C0_9BACI</name>
<dbReference type="EMBL" id="NVGE01000011">
    <property type="protein sequence ID" value="PFZ31817.1"/>
    <property type="molecule type" value="Genomic_DNA"/>
</dbReference>
<proteinExistence type="predicted"/>
<comment type="caution">
    <text evidence="2">The sequence shown here is derived from an EMBL/GenBank/DDBJ whole genome shotgun (WGS) entry which is preliminary data.</text>
</comment>
<reference evidence="2 3" key="1">
    <citation type="submission" date="2017-09" db="EMBL/GenBank/DDBJ databases">
        <title>Large-scale bioinformatics analysis of Bacillus genomes uncovers conserved roles of natural products in bacterial physiology.</title>
        <authorList>
            <consortium name="Agbiome Team Llc"/>
            <person name="Bleich R.M."/>
            <person name="Grubbs K.J."/>
            <person name="Santa Maria K.C."/>
            <person name="Allen S.E."/>
            <person name="Farag S."/>
            <person name="Shank E.A."/>
            <person name="Bowers A."/>
        </authorList>
    </citation>
    <scope>NUCLEOTIDE SEQUENCE [LARGE SCALE GENOMIC DNA]</scope>
    <source>
        <strain evidence="2 3">AFS080080</strain>
    </source>
</reference>
<feature type="transmembrane region" description="Helical" evidence="1">
    <location>
        <begin position="55"/>
        <end position="73"/>
    </location>
</feature>
<sequence>MRKFQGNHKCDPKFRYTDTVTLKRCVIGIGKKKWFKWTHYQSDIVVTPFLKMTKCLIGSSVFLNILYIHLIIINKCIVDY</sequence>
<evidence type="ECO:0000313" key="2">
    <source>
        <dbReference type="EMBL" id="PFZ31817.1"/>
    </source>
</evidence>
<gene>
    <name evidence="2" type="ORF">COL66_11280</name>
</gene>
<dbReference type="AlphaFoldDB" id="A0A2B5J5C0"/>
<evidence type="ECO:0000256" key="1">
    <source>
        <dbReference type="SAM" id="Phobius"/>
    </source>
</evidence>
<dbReference type="Proteomes" id="UP000223311">
    <property type="component" value="Unassembled WGS sequence"/>
</dbReference>
<organism evidence="2 3">
    <name type="scientific">Bacillus wiedmannii</name>
    <dbReference type="NCBI Taxonomy" id="1890302"/>
    <lineage>
        <taxon>Bacteria</taxon>
        <taxon>Bacillati</taxon>
        <taxon>Bacillota</taxon>
        <taxon>Bacilli</taxon>
        <taxon>Bacillales</taxon>
        <taxon>Bacillaceae</taxon>
        <taxon>Bacillus</taxon>
        <taxon>Bacillus cereus group</taxon>
    </lineage>
</organism>